<dbReference type="PANTHER" id="PTHR47505:SF1">
    <property type="entry name" value="DNA UTILIZATION PROTEIN YHGH"/>
    <property type="match status" value="1"/>
</dbReference>
<dbReference type="EC" id="2.4.2.10" evidence="2"/>
<comment type="similarity">
    <text evidence="1">Belongs to the ComF/GntX family.</text>
</comment>
<protein>
    <submittedName>
        <fullName evidence="2">Orotate phosphoribosyltransferase</fullName>
        <ecNumber evidence="2">2.4.2.10</ecNumber>
    </submittedName>
</protein>
<dbReference type="AlphaFoldDB" id="A0A2S8BJA1"/>
<accession>A0A2S8BJA1</accession>
<dbReference type="SUPFAM" id="SSF53271">
    <property type="entry name" value="PRTase-like"/>
    <property type="match status" value="1"/>
</dbReference>
<dbReference type="GO" id="GO:0004588">
    <property type="term" value="F:orotate phosphoribosyltransferase activity"/>
    <property type="evidence" value="ECO:0007669"/>
    <property type="project" value="UniProtKB-EC"/>
</dbReference>
<dbReference type="InterPro" id="IPR000836">
    <property type="entry name" value="PRTase_dom"/>
</dbReference>
<dbReference type="InterPro" id="IPR051910">
    <property type="entry name" value="ComF/GntX_DNA_util-trans"/>
</dbReference>
<evidence type="ECO:0000256" key="1">
    <source>
        <dbReference type="ARBA" id="ARBA00008007"/>
    </source>
</evidence>
<proteinExistence type="inferred from homology"/>
<name>A0A2S8BJA1_9MYCO</name>
<organism evidence="2 3">
    <name type="scientific">Mycobacterium talmoniae</name>
    <dbReference type="NCBI Taxonomy" id="1858794"/>
    <lineage>
        <taxon>Bacteria</taxon>
        <taxon>Bacillati</taxon>
        <taxon>Actinomycetota</taxon>
        <taxon>Actinomycetes</taxon>
        <taxon>Mycobacteriales</taxon>
        <taxon>Mycobacteriaceae</taxon>
        <taxon>Mycobacterium</taxon>
    </lineage>
</organism>
<comment type="caution">
    <text evidence="2">The sequence shown here is derived from an EMBL/GenBank/DDBJ whole genome shotgun (WGS) entry which is preliminary data.</text>
</comment>
<dbReference type="Proteomes" id="UP000238296">
    <property type="component" value="Unassembled WGS sequence"/>
</dbReference>
<reference evidence="2 3" key="1">
    <citation type="journal article" date="2017" name="Int. J. Syst. Evol. Microbiol.">
        <title>Mycobacterium talmoniae sp. nov., a slowly growing mycobacterium isolated from human respiratory samples.</title>
        <authorList>
            <person name="Davidson R.M."/>
            <person name="DeGroote M.A."/>
            <person name="Marola J.L."/>
            <person name="Buss S."/>
            <person name="Jones V."/>
            <person name="McNeil M.R."/>
            <person name="Freifeld A.G."/>
            <person name="Elaine Epperson L."/>
            <person name="Hasan N.A."/>
            <person name="Jackson M."/>
            <person name="Iwen P.C."/>
            <person name="Salfinger M."/>
            <person name="Strong M."/>
        </authorList>
    </citation>
    <scope>NUCLEOTIDE SEQUENCE [LARGE SCALE GENOMIC DNA]</scope>
    <source>
        <strain evidence="2 3">ATCC BAA-2683</strain>
    </source>
</reference>
<dbReference type="PANTHER" id="PTHR47505">
    <property type="entry name" value="DNA UTILIZATION PROTEIN YHGH"/>
    <property type="match status" value="1"/>
</dbReference>
<dbReference type="EMBL" id="PPEA01000441">
    <property type="protein sequence ID" value="PQM46754.1"/>
    <property type="molecule type" value="Genomic_DNA"/>
</dbReference>
<evidence type="ECO:0000313" key="3">
    <source>
        <dbReference type="Proteomes" id="UP000238296"/>
    </source>
</evidence>
<keyword evidence="2" id="KW-0328">Glycosyltransferase</keyword>
<dbReference type="Gene3D" id="3.40.50.2020">
    <property type="match status" value="1"/>
</dbReference>
<dbReference type="InterPro" id="IPR029057">
    <property type="entry name" value="PRTase-like"/>
</dbReference>
<keyword evidence="2" id="KW-0808">Transferase</keyword>
<gene>
    <name evidence="2" type="primary">pyrE</name>
    <name evidence="2" type="ORF">C1Y40_03074</name>
</gene>
<dbReference type="CDD" id="cd06223">
    <property type="entry name" value="PRTases_typeI"/>
    <property type="match status" value="1"/>
</dbReference>
<sequence length="78" mass="8148">MVPALRMRALVRDSVGLGSAARERNIAGRVARRRRTPIGTEILVVDDIVTTGATAAESVRILRADGARVAGVLVIAAA</sequence>
<evidence type="ECO:0000313" key="2">
    <source>
        <dbReference type="EMBL" id="PQM46754.1"/>
    </source>
</evidence>